<sequence length="555" mass="60120">MERAAQLERLRRESFDVLVVGGGATGAGTALDAVSRGLKTALLERDDFSAGTSSRSTKLIHGGVRYLEGAVKRLDRTQFNLVRDALGERATLLRLAPHLAHPLPILTPLYSWFQIPYMLTGLKLYDALAGRANLRGSRFVSRKEALRRFPMLKKEGLRGGVLYYDGQFDDARMNVALALTAAEEGAAVANHVEVTGLLKEVGRVRGAAVRDTLTGESWDVRAKTVVNATGPFSDAIRKLDDEAAPQMLTASSGVHVVLDGRFSPPDTGLLIPQTDDGRVLFLLPWLGYTLFGTTDNPARIEANPEVSDADIDYLLSHLDKYFDVPATRGDVLATWSGLRPLVSNPKAADTARLSRDHVINTSMSGLVTIAGGKWTTYRKMALDTVDEAMRVGGLQAGASRTETLPLVGAAGFRPDGAARLTREFGLEADVAEYLNRAYGDQAGKIAELSKTYPERLVPGHPHLGAEVIYSATHEGACTVTDFLARRTRLAFLDQGAALGALPKVIALLAETLAWDEARRQEEQAYTETYLRGRTRETPVTVGADSAGWDATLQGH</sequence>
<dbReference type="PRINTS" id="PR01001">
    <property type="entry name" value="FADG3PDH"/>
</dbReference>
<evidence type="ECO:0000256" key="4">
    <source>
        <dbReference type="ARBA" id="ARBA00022827"/>
    </source>
</evidence>
<accession>A0A6J4UT15</accession>
<protein>
    <recommendedName>
        <fullName evidence="6">Glycerol-3-phosphate dehydrogenase</fullName>
        <ecNumber evidence="6">1.1.5.3</ecNumber>
    </recommendedName>
</protein>
<evidence type="ECO:0000259" key="7">
    <source>
        <dbReference type="Pfam" id="PF01266"/>
    </source>
</evidence>
<evidence type="ECO:0000256" key="2">
    <source>
        <dbReference type="ARBA" id="ARBA00007330"/>
    </source>
</evidence>
<keyword evidence="5 6" id="KW-0560">Oxidoreductase</keyword>
<dbReference type="PANTHER" id="PTHR11985">
    <property type="entry name" value="GLYCEROL-3-PHOSPHATE DEHYDROGENASE"/>
    <property type="match status" value="1"/>
</dbReference>
<name>A0A6J4UT15_9DEIN</name>
<dbReference type="Pfam" id="PF16901">
    <property type="entry name" value="DAO_C"/>
    <property type="match status" value="1"/>
</dbReference>
<comment type="cofactor">
    <cofactor evidence="1 6">
        <name>FAD</name>
        <dbReference type="ChEBI" id="CHEBI:57692"/>
    </cofactor>
</comment>
<dbReference type="InterPro" id="IPR036188">
    <property type="entry name" value="FAD/NAD-bd_sf"/>
</dbReference>
<dbReference type="PROSITE" id="PS00977">
    <property type="entry name" value="FAD_G3PDH_1"/>
    <property type="match status" value="1"/>
</dbReference>
<dbReference type="Gene3D" id="3.50.50.60">
    <property type="entry name" value="FAD/NAD(P)-binding domain"/>
    <property type="match status" value="1"/>
</dbReference>
<comment type="similarity">
    <text evidence="2 6">Belongs to the FAD-dependent glycerol-3-phosphate dehydrogenase family.</text>
</comment>
<dbReference type="EMBL" id="CADCWP010000025">
    <property type="protein sequence ID" value="CAA9558294.1"/>
    <property type="molecule type" value="Genomic_DNA"/>
</dbReference>
<dbReference type="AlphaFoldDB" id="A0A6J4UT15"/>
<feature type="domain" description="FAD dependent oxidoreductase" evidence="7">
    <location>
        <begin position="16"/>
        <end position="378"/>
    </location>
</feature>
<dbReference type="PANTHER" id="PTHR11985:SF15">
    <property type="entry name" value="GLYCEROL-3-PHOSPHATE DEHYDROGENASE, MITOCHONDRIAL"/>
    <property type="match status" value="1"/>
</dbReference>
<dbReference type="GO" id="GO:0009331">
    <property type="term" value="C:glycerol-3-phosphate dehydrogenase (FAD) complex"/>
    <property type="evidence" value="ECO:0007669"/>
    <property type="project" value="UniProtKB-UniRule"/>
</dbReference>
<dbReference type="Pfam" id="PF01266">
    <property type="entry name" value="DAO"/>
    <property type="match status" value="1"/>
</dbReference>
<feature type="domain" description="Alpha-glycerophosphate oxidase C-terminal" evidence="8">
    <location>
        <begin position="399"/>
        <end position="519"/>
    </location>
</feature>
<dbReference type="InterPro" id="IPR038299">
    <property type="entry name" value="DAO_C_sf"/>
</dbReference>
<dbReference type="Gene3D" id="3.30.9.10">
    <property type="entry name" value="D-Amino Acid Oxidase, subunit A, domain 2"/>
    <property type="match status" value="1"/>
</dbReference>
<dbReference type="InterPro" id="IPR006076">
    <property type="entry name" value="FAD-dep_OxRdtase"/>
</dbReference>
<dbReference type="GO" id="GO:0006072">
    <property type="term" value="P:glycerol-3-phosphate metabolic process"/>
    <property type="evidence" value="ECO:0007669"/>
    <property type="project" value="UniProtKB-UniRule"/>
</dbReference>
<organism evidence="9">
    <name type="scientific">uncultured Truepera sp</name>
    <dbReference type="NCBI Taxonomy" id="543023"/>
    <lineage>
        <taxon>Bacteria</taxon>
        <taxon>Thermotogati</taxon>
        <taxon>Deinococcota</taxon>
        <taxon>Deinococci</taxon>
        <taxon>Trueperales</taxon>
        <taxon>Trueperaceae</taxon>
        <taxon>Truepera</taxon>
        <taxon>environmental samples</taxon>
    </lineage>
</organism>
<dbReference type="Gene3D" id="1.10.8.870">
    <property type="entry name" value="Alpha-glycerophosphate oxidase, cap domain"/>
    <property type="match status" value="1"/>
</dbReference>
<dbReference type="EC" id="1.1.5.3" evidence="6"/>
<evidence type="ECO:0000256" key="3">
    <source>
        <dbReference type="ARBA" id="ARBA00022630"/>
    </source>
</evidence>
<proteinExistence type="inferred from homology"/>
<dbReference type="SUPFAM" id="SSF54373">
    <property type="entry name" value="FAD-linked reductases, C-terminal domain"/>
    <property type="match status" value="1"/>
</dbReference>
<keyword evidence="4" id="KW-0274">FAD</keyword>
<keyword evidence="3 6" id="KW-0285">Flavoprotein</keyword>
<comment type="catalytic activity">
    <reaction evidence="6">
        <text>a quinone + sn-glycerol 3-phosphate = dihydroxyacetone phosphate + a quinol</text>
        <dbReference type="Rhea" id="RHEA:18977"/>
        <dbReference type="ChEBI" id="CHEBI:24646"/>
        <dbReference type="ChEBI" id="CHEBI:57597"/>
        <dbReference type="ChEBI" id="CHEBI:57642"/>
        <dbReference type="ChEBI" id="CHEBI:132124"/>
        <dbReference type="EC" id="1.1.5.3"/>
    </reaction>
</comment>
<dbReference type="PROSITE" id="PS00978">
    <property type="entry name" value="FAD_G3PDH_2"/>
    <property type="match status" value="1"/>
</dbReference>
<evidence type="ECO:0000256" key="5">
    <source>
        <dbReference type="ARBA" id="ARBA00023002"/>
    </source>
</evidence>
<evidence type="ECO:0000313" key="9">
    <source>
        <dbReference type="EMBL" id="CAA9558294.1"/>
    </source>
</evidence>
<evidence type="ECO:0000256" key="6">
    <source>
        <dbReference type="RuleBase" id="RU361217"/>
    </source>
</evidence>
<evidence type="ECO:0000256" key="1">
    <source>
        <dbReference type="ARBA" id="ARBA00001974"/>
    </source>
</evidence>
<dbReference type="GO" id="GO:0004368">
    <property type="term" value="F:glycerol-3-phosphate dehydrogenase (quinone) activity"/>
    <property type="evidence" value="ECO:0007669"/>
    <property type="project" value="UniProtKB-EC"/>
</dbReference>
<dbReference type="SUPFAM" id="SSF51905">
    <property type="entry name" value="FAD/NAD(P)-binding domain"/>
    <property type="match status" value="1"/>
</dbReference>
<dbReference type="InterPro" id="IPR000447">
    <property type="entry name" value="G3P_DH_FAD-dep"/>
</dbReference>
<gene>
    <name evidence="9" type="ORF">AVDCRST_MAG86-393</name>
</gene>
<reference evidence="9" key="1">
    <citation type="submission" date="2020-02" db="EMBL/GenBank/DDBJ databases">
        <authorList>
            <person name="Meier V. D."/>
        </authorList>
    </citation>
    <scope>NUCLEOTIDE SEQUENCE</scope>
    <source>
        <strain evidence="9">AVDCRST_MAG86</strain>
    </source>
</reference>
<dbReference type="InterPro" id="IPR031656">
    <property type="entry name" value="DAO_C"/>
</dbReference>
<evidence type="ECO:0000259" key="8">
    <source>
        <dbReference type="Pfam" id="PF16901"/>
    </source>
</evidence>